<dbReference type="AlphaFoldDB" id="A0A1E3AJI7"/>
<dbReference type="RefSeq" id="WP_069151149.1">
    <property type="nucleotide sequence ID" value="NZ_MCGH01000001.1"/>
</dbReference>
<feature type="domain" description="SPFH" evidence="2">
    <location>
        <begin position="20"/>
        <end position="223"/>
    </location>
</feature>
<evidence type="ECO:0000313" key="3">
    <source>
        <dbReference type="EMBL" id="ODM08925.1"/>
    </source>
</evidence>
<name>A0A1E3AJI7_9FIRM</name>
<dbReference type="PANTHER" id="PTHR37826">
    <property type="entry name" value="FLOTILLIN BAND_7_5 DOMAIN PROTEIN"/>
    <property type="match status" value="1"/>
</dbReference>
<dbReference type="PANTHER" id="PTHR37826:SF2">
    <property type="entry name" value="ZINC-RIBBON DOMAIN-CONTAINING PROTEIN"/>
    <property type="match status" value="1"/>
</dbReference>
<dbReference type="CDD" id="cd03408">
    <property type="entry name" value="SPFH_like_u1"/>
    <property type="match status" value="1"/>
</dbReference>
<dbReference type="SUPFAM" id="SSF117892">
    <property type="entry name" value="Band 7/SPFH domain"/>
    <property type="match status" value="1"/>
</dbReference>
<protein>
    <submittedName>
        <fullName evidence="3">Double zinc ribbon</fullName>
    </submittedName>
</protein>
<dbReference type="InterPro" id="IPR025874">
    <property type="entry name" value="DZR"/>
</dbReference>
<sequence length="375" mass="41395">MAIIDVVKFDGLRSRDWLVYKFPSDTLVFGTRLIVNEGQVAVFVKGGQVCDLFYPGSYILDTDNLPVLFHIFNLPYGGNTPFTAEVYFINTKTKLDIPWGTSDPIQLIDPKYFVKLRIRAFGQMGLKLVDYSLFFRELIGSMNQNDIVSFDKIKLFYRGMVVTKVKSIISEMILAEKISALEISAHLDDISDKCREEISGEFQKYGFNVVNFFVQSINFPDDDFAKINKILEDKAAFEIMGDGRYVTKRSFDVYEGAANNNNGVAGAFAAGGIGAGVGMNVAQAAGGMAPRINPGQMVICPKCGEKSVQGSKFCNTCGAKLEVEKKRCPSCGKENDGDAKFCDECGFSLLERVCECGAKLPAGAKFCYECGRKIQ</sequence>
<gene>
    <name evidence="3" type="ORF">BEI61_00554</name>
</gene>
<feature type="domain" description="DZANK-type" evidence="1">
    <location>
        <begin position="300"/>
        <end position="346"/>
    </location>
</feature>
<dbReference type="Proteomes" id="UP000094067">
    <property type="component" value="Unassembled WGS sequence"/>
</dbReference>
<evidence type="ECO:0000313" key="4">
    <source>
        <dbReference type="Proteomes" id="UP000094067"/>
    </source>
</evidence>
<dbReference type="PATRIC" id="fig|1432052.4.peg.619"/>
<dbReference type="InterPro" id="IPR024064">
    <property type="entry name" value="FdhE-like_sf"/>
</dbReference>
<dbReference type="Pfam" id="PF13421">
    <property type="entry name" value="Band_7_1"/>
    <property type="match status" value="1"/>
</dbReference>
<organism evidence="3 4">
    <name type="scientific">Eisenbergiella tayi</name>
    <dbReference type="NCBI Taxonomy" id="1432052"/>
    <lineage>
        <taxon>Bacteria</taxon>
        <taxon>Bacillati</taxon>
        <taxon>Bacillota</taxon>
        <taxon>Clostridia</taxon>
        <taxon>Lachnospirales</taxon>
        <taxon>Lachnospiraceae</taxon>
        <taxon>Eisenbergiella</taxon>
    </lineage>
</organism>
<proteinExistence type="predicted"/>
<comment type="caution">
    <text evidence="3">The sequence shown here is derived from an EMBL/GenBank/DDBJ whole genome shotgun (WGS) entry which is preliminary data.</text>
</comment>
<dbReference type="Pfam" id="PF12773">
    <property type="entry name" value="DZR"/>
    <property type="match status" value="1"/>
</dbReference>
<dbReference type="InterPro" id="IPR036013">
    <property type="entry name" value="Band_7/SPFH_dom_sf"/>
</dbReference>
<evidence type="ECO:0000259" key="1">
    <source>
        <dbReference type="Pfam" id="PF12773"/>
    </source>
</evidence>
<reference evidence="3 4" key="1">
    <citation type="submission" date="2016-07" db="EMBL/GenBank/DDBJ databases">
        <title>Characterization of isolates of Eisenbergiella tayi derived from blood cultures, using whole genome sequencing.</title>
        <authorList>
            <person name="Burdz T."/>
            <person name="Wiebe D."/>
            <person name="Huynh C."/>
            <person name="Bernard K."/>
        </authorList>
    </citation>
    <scope>NUCLEOTIDE SEQUENCE [LARGE SCALE GENOMIC DNA]</scope>
    <source>
        <strain evidence="3 4">NML 110608</strain>
    </source>
</reference>
<dbReference type="SUPFAM" id="SSF144020">
    <property type="entry name" value="FdhE-like"/>
    <property type="match status" value="1"/>
</dbReference>
<dbReference type="EMBL" id="MCGH01000001">
    <property type="protein sequence ID" value="ODM08925.1"/>
    <property type="molecule type" value="Genomic_DNA"/>
</dbReference>
<evidence type="ECO:0000259" key="2">
    <source>
        <dbReference type="Pfam" id="PF13421"/>
    </source>
</evidence>
<accession>A0A1E3AJI7</accession>
<dbReference type="InterPro" id="IPR033880">
    <property type="entry name" value="SPFH_YdjI"/>
</dbReference>